<proteinExistence type="predicted"/>
<sequence>MISGTETGTIKTLEQRATQALKSIKNILHKAGNKSIEELNKIVTKVYSRVNGVLDVEVAGYGRIRIKESSILDDVDKICKDRYGKWAESKSSDGVGNPELKLISEYANNDVFSKSVSFNAGEGGTGITYKVFQRNDIDWDMIRTTGAKKGRGLTNAEAADRYGLAPILDADGNVGTLHHSQQHSVGPLFEAPTRYHNISNAKKAPLHPYKG</sequence>
<dbReference type="RefSeq" id="WP_199872081.1">
    <property type="nucleotide sequence ID" value="NZ_CP009225.1"/>
</dbReference>
<gene>
    <name evidence="1" type="ORF">CLSPO_c35010</name>
</gene>
<dbReference type="EMBL" id="CP009225">
    <property type="protein sequence ID" value="AKC64191.1"/>
    <property type="molecule type" value="Genomic_DNA"/>
</dbReference>
<dbReference type="GeneID" id="92940570"/>
<reference evidence="1 2" key="1">
    <citation type="journal article" date="2015" name="PLoS ONE">
        <title>A universal mariner transposon system for forward genetic studies in the genus clostridium.</title>
        <authorList>
            <person name="Zhang Y."/>
            <person name="Grosse-Honebrink A."/>
            <person name="Minton N.P."/>
        </authorList>
    </citation>
    <scope>NUCLEOTIDE SEQUENCE [LARGE SCALE GENOMIC DNA]</scope>
    <source>
        <strain evidence="1 2">NCIMB 10696</strain>
    </source>
</reference>
<name>A0A7U4JRW3_CLOSG</name>
<evidence type="ECO:0000313" key="1">
    <source>
        <dbReference type="EMBL" id="AKC64191.1"/>
    </source>
</evidence>
<organism evidence="1 2">
    <name type="scientific">Clostridium sporogenes</name>
    <dbReference type="NCBI Taxonomy" id="1509"/>
    <lineage>
        <taxon>Bacteria</taxon>
        <taxon>Bacillati</taxon>
        <taxon>Bacillota</taxon>
        <taxon>Clostridia</taxon>
        <taxon>Eubacteriales</taxon>
        <taxon>Clostridiaceae</taxon>
        <taxon>Clostridium</taxon>
    </lineage>
</organism>
<accession>A0A7U4JRW3</accession>
<dbReference type="KEGG" id="cld:CLSPO_c35010"/>
<protein>
    <submittedName>
        <fullName evidence="1">Nuclease</fullName>
    </submittedName>
</protein>
<dbReference type="AlphaFoldDB" id="A0A7U4JRW3"/>
<dbReference type="Proteomes" id="UP000033052">
    <property type="component" value="Chromosome"/>
</dbReference>
<evidence type="ECO:0000313" key="2">
    <source>
        <dbReference type="Proteomes" id="UP000033052"/>
    </source>
</evidence>